<comment type="subcellular location">
    <subcellularLocation>
        <location evidence="1">Cytoplasm</location>
        <location evidence="1">Cytoskeleton</location>
    </subcellularLocation>
</comment>
<dbReference type="GO" id="GO:0005856">
    <property type="term" value="C:cytoskeleton"/>
    <property type="evidence" value="ECO:0007669"/>
    <property type="project" value="UniProtKB-SubCell"/>
</dbReference>
<feature type="domain" description="TOG" evidence="5">
    <location>
        <begin position="271"/>
        <end position="505"/>
    </location>
</feature>
<dbReference type="Pfam" id="PF21041">
    <property type="entry name" value="XMAP215_CLASP_TOG"/>
    <property type="match status" value="3"/>
</dbReference>
<dbReference type="InterPro" id="IPR011989">
    <property type="entry name" value="ARM-like"/>
</dbReference>
<dbReference type="InterPro" id="IPR016024">
    <property type="entry name" value="ARM-type_fold"/>
</dbReference>
<keyword evidence="3" id="KW-0206">Cytoskeleton</keyword>
<dbReference type="Proteomes" id="UP000762676">
    <property type="component" value="Unassembled WGS sequence"/>
</dbReference>
<organism evidence="6 7">
    <name type="scientific">Elysia marginata</name>
    <dbReference type="NCBI Taxonomy" id="1093978"/>
    <lineage>
        <taxon>Eukaryota</taxon>
        <taxon>Metazoa</taxon>
        <taxon>Spiralia</taxon>
        <taxon>Lophotrochozoa</taxon>
        <taxon>Mollusca</taxon>
        <taxon>Gastropoda</taxon>
        <taxon>Heterobranchia</taxon>
        <taxon>Euthyneura</taxon>
        <taxon>Panpulmonata</taxon>
        <taxon>Sacoglossa</taxon>
        <taxon>Placobranchoidea</taxon>
        <taxon>Plakobranchidae</taxon>
        <taxon>Elysia</taxon>
    </lineage>
</organism>
<protein>
    <submittedName>
        <fullName evidence="6">Cytoskeleton-associated protein</fullName>
    </submittedName>
</protein>
<dbReference type="PANTHER" id="PTHR12609">
    <property type="entry name" value="MICROTUBULE ASSOCIATED PROTEIN XMAP215"/>
    <property type="match status" value="1"/>
</dbReference>
<dbReference type="Gene3D" id="1.25.10.10">
    <property type="entry name" value="Leucine-rich Repeat Variant"/>
    <property type="match status" value="3"/>
</dbReference>
<feature type="compositionally biased region" description="Basic and acidic residues" evidence="4">
    <location>
        <begin position="237"/>
        <end position="247"/>
    </location>
</feature>
<feature type="domain" description="TOG" evidence="5">
    <location>
        <begin position="1"/>
        <end position="228"/>
    </location>
</feature>
<dbReference type="AlphaFoldDB" id="A0AAV4GQA2"/>
<feature type="region of interest" description="Disordered" evidence="4">
    <location>
        <begin position="507"/>
        <end position="572"/>
    </location>
</feature>
<reference evidence="6 7" key="1">
    <citation type="journal article" date="2021" name="Elife">
        <title>Chloroplast acquisition without the gene transfer in kleptoplastic sea slugs, Plakobranchus ocellatus.</title>
        <authorList>
            <person name="Maeda T."/>
            <person name="Takahashi S."/>
            <person name="Yoshida T."/>
            <person name="Shimamura S."/>
            <person name="Takaki Y."/>
            <person name="Nagai Y."/>
            <person name="Toyoda A."/>
            <person name="Suzuki Y."/>
            <person name="Arimoto A."/>
            <person name="Ishii H."/>
            <person name="Satoh N."/>
            <person name="Nishiyama T."/>
            <person name="Hasebe M."/>
            <person name="Maruyama T."/>
            <person name="Minagawa J."/>
            <person name="Obokata J."/>
            <person name="Shigenobu S."/>
        </authorList>
    </citation>
    <scope>NUCLEOTIDE SEQUENCE [LARGE SCALE GENOMIC DNA]</scope>
</reference>
<evidence type="ECO:0000256" key="2">
    <source>
        <dbReference type="ARBA" id="ARBA00022490"/>
    </source>
</evidence>
<comment type="caution">
    <text evidence="6">The sequence shown here is derived from an EMBL/GenBank/DDBJ whole genome shotgun (WGS) entry which is preliminary data.</text>
</comment>
<evidence type="ECO:0000313" key="6">
    <source>
        <dbReference type="EMBL" id="GFR88017.1"/>
    </source>
</evidence>
<dbReference type="GO" id="GO:0061863">
    <property type="term" value="F:microtubule plus end polymerase"/>
    <property type="evidence" value="ECO:0007669"/>
    <property type="project" value="InterPro"/>
</dbReference>
<feature type="compositionally biased region" description="Basic residues" evidence="4">
    <location>
        <begin position="555"/>
        <end position="568"/>
    </location>
</feature>
<keyword evidence="2" id="KW-0963">Cytoplasm</keyword>
<dbReference type="InterPro" id="IPR045110">
    <property type="entry name" value="XMAP215"/>
</dbReference>
<proteinExistence type="predicted"/>
<dbReference type="FunFam" id="1.25.10.10:FF:000019">
    <property type="entry name" value="Cytoskeleton-associated protein 5"/>
    <property type="match status" value="1"/>
</dbReference>
<gene>
    <name evidence="6" type="ORF">ElyMa_002506800</name>
</gene>
<dbReference type="EMBL" id="BMAT01005133">
    <property type="protein sequence ID" value="GFR88017.1"/>
    <property type="molecule type" value="Genomic_DNA"/>
</dbReference>
<dbReference type="InterPro" id="IPR034085">
    <property type="entry name" value="TOG"/>
</dbReference>
<evidence type="ECO:0000256" key="3">
    <source>
        <dbReference type="ARBA" id="ARBA00023212"/>
    </source>
</evidence>
<feature type="region of interest" description="Disordered" evidence="4">
    <location>
        <begin position="221"/>
        <end position="262"/>
    </location>
</feature>
<feature type="compositionally biased region" description="Polar residues" evidence="4">
    <location>
        <begin position="226"/>
        <end position="236"/>
    </location>
</feature>
<evidence type="ECO:0000256" key="4">
    <source>
        <dbReference type="SAM" id="MobiDB-lite"/>
    </source>
</evidence>
<feature type="domain" description="TOG" evidence="5">
    <location>
        <begin position="579"/>
        <end position="810"/>
    </location>
</feature>
<dbReference type="GO" id="GO:0007051">
    <property type="term" value="P:spindle organization"/>
    <property type="evidence" value="ECO:0007669"/>
    <property type="project" value="InterPro"/>
</dbReference>
<name>A0AAV4GQA2_9GAST</name>
<feature type="compositionally biased region" description="Low complexity" evidence="4">
    <location>
        <begin position="515"/>
        <end position="554"/>
    </location>
</feature>
<dbReference type="FunFam" id="1.25.10.10:FF:000063">
    <property type="entry name" value="Putative cytoskeleton-associated protein 5"/>
    <property type="match status" value="1"/>
</dbReference>
<dbReference type="SUPFAM" id="SSF48371">
    <property type="entry name" value="ARM repeat"/>
    <property type="match status" value="1"/>
</dbReference>
<dbReference type="FunFam" id="1.25.10.10:FF:000068">
    <property type="entry name" value="cytoskeleton-associated protein 5 isoform X1"/>
    <property type="match status" value="1"/>
</dbReference>
<dbReference type="InterPro" id="IPR048491">
    <property type="entry name" value="XMAP215_CLASP_TOG"/>
</dbReference>
<keyword evidence="7" id="KW-1185">Reference proteome</keyword>
<dbReference type="GO" id="GO:0046785">
    <property type="term" value="P:microtubule polymerization"/>
    <property type="evidence" value="ECO:0007669"/>
    <property type="project" value="InterPro"/>
</dbReference>
<dbReference type="SMART" id="SM01349">
    <property type="entry name" value="TOG"/>
    <property type="match status" value="3"/>
</dbReference>
<evidence type="ECO:0000313" key="7">
    <source>
        <dbReference type="Proteomes" id="UP000762676"/>
    </source>
</evidence>
<dbReference type="GO" id="GO:0030951">
    <property type="term" value="P:establishment or maintenance of microtubule cytoskeleton polarity"/>
    <property type="evidence" value="ECO:0007669"/>
    <property type="project" value="InterPro"/>
</dbReference>
<evidence type="ECO:0000259" key="5">
    <source>
        <dbReference type="SMART" id="SM01349"/>
    </source>
</evidence>
<sequence length="821" mass="89617">MEDESEWRKLSTEDKCQHKVWKARLAGYEEATKLFNGLDQKSQEFSKYAGLMKKFVTDSNAVAQEKGLDAVLAFVENASTNVCGRTCNDVVTGVVTKCLNASKAKTKEKGIEIVMLYIEAEKPDIVQECLMTGMENKQPKVVIGSVQTVTTALRDFGTKVIQVKPLLKLLPKLLTDRDKNVREETKQLVIEIYRWIGAALKPQMTNFQPIQVQELEAEFEKLPSEKPQQSRFMRSQQDLKAKMEEKAAAGADAADGGDDGAEEEEAIDPYDLLTPVDLLAQLPKNYYEQIEAKKWQERKEALEAVHKLSENPRLEPGDYALVVRSLITVVSKDTNVMLVALAGKSLAGIAKGLRKKFQPYASASISAILEKFKEKKANVVAALREAIDACFQSISLEVIQEDAIAALENKNPSIRAETALFLARCFSYCTQASLPKKMLKAYVAPLLKAMGDTDPAVREASFQAVGTAMKVVTEKNIAPFLVDVDNLKMPKIQEWCEKAVLLNAKGEPRTGGGAATARPATAPPAKAAGSDTPKPVARPATAKPAAGAGPSKAKAAAKGKPPPKKGGKKAAVEEKVEAALSDEAVEEKAAALLPGDTLTNLFSANWKERLAAMENFVKVISSTSKDDIPAQVCVRTLCKKPGLKDTNFQVLKLKFELVAHLTRNSRFSKRSAEFCIVDIVDKVGDVKNGAAAKDSLTGMSEAVGLDFVSIEVMSRAFEQKNPKNQQEALSWLSNAIQEFGLKLNVKAMLGAISKGLAASNPGVRTTTISLLGVMYTYMGDALRVLFENEKPALLQQIDAEFEKVNSRKINFSDETNLSFVF</sequence>
<evidence type="ECO:0000256" key="1">
    <source>
        <dbReference type="ARBA" id="ARBA00004245"/>
    </source>
</evidence>
<accession>A0AAV4GQA2</accession>
<dbReference type="GO" id="GO:0051010">
    <property type="term" value="F:microtubule plus-end binding"/>
    <property type="evidence" value="ECO:0007669"/>
    <property type="project" value="InterPro"/>
</dbReference>